<feature type="transmembrane region" description="Helical" evidence="1">
    <location>
        <begin position="158"/>
        <end position="179"/>
    </location>
</feature>
<name>A0A0K0E9N0_STRER</name>
<organism evidence="3">
    <name type="scientific">Strongyloides stercoralis</name>
    <name type="common">Threadworm</name>
    <dbReference type="NCBI Taxonomy" id="6248"/>
    <lineage>
        <taxon>Eukaryota</taxon>
        <taxon>Metazoa</taxon>
        <taxon>Ecdysozoa</taxon>
        <taxon>Nematoda</taxon>
        <taxon>Chromadorea</taxon>
        <taxon>Rhabditida</taxon>
        <taxon>Tylenchina</taxon>
        <taxon>Panagrolaimomorpha</taxon>
        <taxon>Strongyloidoidea</taxon>
        <taxon>Strongyloididae</taxon>
        <taxon>Strongyloides</taxon>
    </lineage>
</organism>
<evidence type="ECO:0000313" key="3">
    <source>
        <dbReference type="WBParaSite" id="SSTP_0000621200.1"/>
    </source>
</evidence>
<accession>A0A0K0E9N0</accession>
<protein>
    <recommendedName>
        <fullName evidence="4">Transmembrane protein</fullName>
    </recommendedName>
</protein>
<sequence length="319" mass="38065">MLIFLILLLFFQTVNSMFTIKMKQDDKCNLKYIQFLDPTLEEVIININGLENIYTIQKELITITFNKYYPFQQLPFMELNIFFLINDKDEVLFMMESDFDNSIKICFGILSIDFFLSYNFNFEFIKGNNTLLDEEDSVVLPKFVQIPYEKSVGYRDEIFIIVIIIAIACYLFLLIFMFCKKGNISEIKENEMNKDKFEYKGNFKKMLENRYKVLKEEPYPPENEIIDLPKWKSRREVLKAIREIKLQGMRHQSNKKKVENKEVKVNKKSKDTMVIKRADDVPAEKIKNKDSNVEIRGITKFSSEVFLNKKNKPRKKRRK</sequence>
<feature type="chain" id="PRO_5005327687" description="Transmembrane protein" evidence="2">
    <location>
        <begin position="17"/>
        <end position="319"/>
    </location>
</feature>
<proteinExistence type="predicted"/>
<keyword evidence="1" id="KW-1133">Transmembrane helix</keyword>
<feature type="signal peptide" evidence="2">
    <location>
        <begin position="1"/>
        <end position="16"/>
    </location>
</feature>
<dbReference type="AlphaFoldDB" id="A0A0K0E9N0"/>
<keyword evidence="1" id="KW-0812">Transmembrane</keyword>
<keyword evidence="2" id="KW-0732">Signal</keyword>
<keyword evidence="1" id="KW-0472">Membrane</keyword>
<evidence type="ECO:0000256" key="2">
    <source>
        <dbReference type="SAM" id="SignalP"/>
    </source>
</evidence>
<evidence type="ECO:0000256" key="1">
    <source>
        <dbReference type="SAM" id="Phobius"/>
    </source>
</evidence>
<dbReference type="WBParaSite" id="SSTP_0000621200.1">
    <property type="protein sequence ID" value="SSTP_0000621200.1"/>
    <property type="gene ID" value="SSTP_0000621200"/>
</dbReference>
<reference evidence="3" key="1">
    <citation type="submission" date="2015-08" db="UniProtKB">
        <authorList>
            <consortium name="WormBaseParasite"/>
        </authorList>
    </citation>
    <scope>IDENTIFICATION</scope>
</reference>
<evidence type="ECO:0008006" key="4">
    <source>
        <dbReference type="Google" id="ProtNLM"/>
    </source>
</evidence>